<dbReference type="GO" id="GO:0003735">
    <property type="term" value="F:structural constituent of ribosome"/>
    <property type="evidence" value="ECO:0007669"/>
    <property type="project" value="InterPro"/>
</dbReference>
<gene>
    <name evidence="7" type="primary">rplD</name>
    <name evidence="7" type="ORF">CO145_00705</name>
</gene>
<evidence type="ECO:0000256" key="4">
    <source>
        <dbReference type="ARBA" id="ARBA00035244"/>
    </source>
</evidence>
<dbReference type="SUPFAM" id="SSF52166">
    <property type="entry name" value="Ribosomal protein L4"/>
    <property type="match status" value="1"/>
</dbReference>
<dbReference type="InterPro" id="IPR002136">
    <property type="entry name" value="Ribosomal_uL4"/>
</dbReference>
<evidence type="ECO:0000313" key="7">
    <source>
        <dbReference type="EMBL" id="PJA84736.1"/>
    </source>
</evidence>
<feature type="non-terminal residue" evidence="7">
    <location>
        <position position="85"/>
    </location>
</feature>
<dbReference type="PANTHER" id="PTHR10746:SF6">
    <property type="entry name" value="LARGE RIBOSOMAL SUBUNIT PROTEIN UL4M"/>
    <property type="match status" value="1"/>
</dbReference>
<keyword evidence="2 7" id="KW-0689">Ribosomal protein</keyword>
<name>A0A2M7Z5H5_9BACT</name>
<dbReference type="Pfam" id="PF00573">
    <property type="entry name" value="Ribosomal_L4"/>
    <property type="match status" value="1"/>
</dbReference>
<dbReference type="EMBL" id="PFVR01000022">
    <property type="protein sequence ID" value="PJA84736.1"/>
    <property type="molecule type" value="Genomic_DNA"/>
</dbReference>
<evidence type="ECO:0000256" key="5">
    <source>
        <dbReference type="ARBA" id="ARBA00035462"/>
    </source>
</evidence>
<dbReference type="Gene3D" id="3.40.1370.10">
    <property type="match status" value="1"/>
</dbReference>
<evidence type="ECO:0000313" key="8">
    <source>
        <dbReference type="Proteomes" id="UP000231034"/>
    </source>
</evidence>
<organism evidence="7 8">
    <name type="scientific">Candidatus Nealsonbacteria bacterium CG_4_9_14_3_um_filter_37_13</name>
    <dbReference type="NCBI Taxonomy" id="1974695"/>
    <lineage>
        <taxon>Bacteria</taxon>
        <taxon>Candidatus Nealsoniibacteriota</taxon>
    </lineage>
</organism>
<evidence type="ECO:0000256" key="2">
    <source>
        <dbReference type="ARBA" id="ARBA00022980"/>
    </source>
</evidence>
<dbReference type="AlphaFoldDB" id="A0A2M7Z5H5"/>
<dbReference type="PANTHER" id="PTHR10746">
    <property type="entry name" value="50S RIBOSOMAL PROTEIN L4"/>
    <property type="match status" value="1"/>
</dbReference>
<evidence type="ECO:0000256" key="3">
    <source>
        <dbReference type="ARBA" id="ARBA00023274"/>
    </source>
</evidence>
<protein>
    <recommendedName>
        <fullName evidence="4">Large ribosomal subunit protein uL4</fullName>
    </recommendedName>
    <alternativeName>
        <fullName evidence="5">50S ribosomal protein L4</fullName>
    </alternativeName>
</protein>
<reference evidence="8" key="1">
    <citation type="submission" date="2017-09" db="EMBL/GenBank/DDBJ databases">
        <title>Depth-based differentiation of microbial function through sediment-hosted aquifers and enrichment of novel symbionts in the deep terrestrial subsurface.</title>
        <authorList>
            <person name="Probst A.J."/>
            <person name="Ladd B."/>
            <person name="Jarett J.K."/>
            <person name="Geller-Mcgrath D.E."/>
            <person name="Sieber C.M.K."/>
            <person name="Emerson J.B."/>
            <person name="Anantharaman K."/>
            <person name="Thomas B.C."/>
            <person name="Malmstrom R."/>
            <person name="Stieglmeier M."/>
            <person name="Klingl A."/>
            <person name="Woyke T."/>
            <person name="Ryan C.M."/>
            <person name="Banfield J.F."/>
        </authorList>
    </citation>
    <scope>NUCLEOTIDE SEQUENCE [LARGE SCALE GENOMIC DNA]</scope>
</reference>
<dbReference type="GO" id="GO:1990904">
    <property type="term" value="C:ribonucleoprotein complex"/>
    <property type="evidence" value="ECO:0007669"/>
    <property type="project" value="UniProtKB-KW"/>
</dbReference>
<dbReference type="Proteomes" id="UP000231034">
    <property type="component" value="Unassembled WGS sequence"/>
</dbReference>
<dbReference type="GO" id="GO:0006412">
    <property type="term" value="P:translation"/>
    <property type="evidence" value="ECO:0007669"/>
    <property type="project" value="InterPro"/>
</dbReference>
<evidence type="ECO:0000256" key="6">
    <source>
        <dbReference type="SAM" id="MobiDB-lite"/>
    </source>
</evidence>
<accession>A0A2M7Z5H5</accession>
<sequence>MMKLPVYNQTGEEVGTTLLPKEIFGVEVNPDLVHQVVVSQLANRRKVIAHTKGRGEVRGGGRKPWRQKGTGRARHGSIRSPLWRG</sequence>
<dbReference type="InterPro" id="IPR013005">
    <property type="entry name" value="Ribosomal_uL4-like"/>
</dbReference>
<feature type="compositionally biased region" description="Basic residues" evidence="6">
    <location>
        <begin position="60"/>
        <end position="77"/>
    </location>
</feature>
<evidence type="ECO:0000256" key="1">
    <source>
        <dbReference type="ARBA" id="ARBA00010528"/>
    </source>
</evidence>
<proteinExistence type="inferred from homology"/>
<dbReference type="InterPro" id="IPR023574">
    <property type="entry name" value="Ribosomal_uL4_dom_sf"/>
</dbReference>
<feature type="region of interest" description="Disordered" evidence="6">
    <location>
        <begin position="53"/>
        <end position="85"/>
    </location>
</feature>
<keyword evidence="3" id="KW-0687">Ribonucleoprotein</keyword>
<comment type="similarity">
    <text evidence="1">Belongs to the universal ribosomal protein uL4 family.</text>
</comment>
<dbReference type="GO" id="GO:0005840">
    <property type="term" value="C:ribosome"/>
    <property type="evidence" value="ECO:0007669"/>
    <property type="project" value="UniProtKB-KW"/>
</dbReference>
<comment type="caution">
    <text evidence="7">The sequence shown here is derived from an EMBL/GenBank/DDBJ whole genome shotgun (WGS) entry which is preliminary data.</text>
</comment>